<dbReference type="SUPFAM" id="SSF54593">
    <property type="entry name" value="Glyoxalase/Bleomycin resistance protein/Dihydroxybiphenyl dioxygenase"/>
    <property type="match status" value="1"/>
</dbReference>
<dbReference type="RefSeq" id="WP_131616920.1">
    <property type="nucleotide sequence ID" value="NZ_CP036532.1"/>
</dbReference>
<dbReference type="Gene3D" id="3.30.720.110">
    <property type="match status" value="1"/>
</dbReference>
<evidence type="ECO:0000259" key="1">
    <source>
        <dbReference type="PROSITE" id="PS51819"/>
    </source>
</evidence>
<dbReference type="InterPro" id="IPR037523">
    <property type="entry name" value="VOC_core"/>
</dbReference>
<dbReference type="Pfam" id="PF00903">
    <property type="entry name" value="Glyoxalase"/>
    <property type="match status" value="1"/>
</dbReference>
<protein>
    <submittedName>
        <fullName evidence="2">Bleomycin resistance protein</fullName>
    </submittedName>
</protein>
<name>A0A4P6V423_9HYPH</name>
<evidence type="ECO:0000313" key="2">
    <source>
        <dbReference type="EMBL" id="QBK31250.1"/>
    </source>
</evidence>
<dbReference type="PANTHER" id="PTHR34109">
    <property type="entry name" value="BNAUNNG04460D PROTEIN-RELATED"/>
    <property type="match status" value="1"/>
</dbReference>
<dbReference type="EMBL" id="CP036532">
    <property type="protein sequence ID" value="QBK31250.1"/>
    <property type="molecule type" value="Genomic_DNA"/>
</dbReference>
<reference evidence="2 3" key="1">
    <citation type="journal article" date="2017" name="Int. J. Syst. Evol. Microbiol.">
        <title>Roseitalea porphyridii gen. nov., sp. nov., isolated from a red alga, and reclassification of Hoeflea suaedae Chung et al. 2013 as Pseudohoeflea suaedae gen. nov., comb. nov.</title>
        <authorList>
            <person name="Hyeon J.W."/>
            <person name="Jeong S.E."/>
            <person name="Baek K."/>
            <person name="Jeon C.O."/>
        </authorList>
    </citation>
    <scope>NUCLEOTIDE SEQUENCE [LARGE SCALE GENOMIC DNA]</scope>
    <source>
        <strain evidence="2 3">MA7-20</strain>
    </source>
</reference>
<dbReference type="InterPro" id="IPR029068">
    <property type="entry name" value="Glyas_Bleomycin-R_OHBP_Dase"/>
</dbReference>
<dbReference type="Gene3D" id="3.30.720.120">
    <property type="match status" value="1"/>
</dbReference>
<dbReference type="OrthoDB" id="9806868at2"/>
<dbReference type="KEGG" id="rpod:E0E05_11960"/>
<evidence type="ECO:0000313" key="3">
    <source>
        <dbReference type="Proteomes" id="UP000293719"/>
    </source>
</evidence>
<gene>
    <name evidence="2" type="ORF">E0E05_11960</name>
</gene>
<keyword evidence="3" id="KW-1185">Reference proteome</keyword>
<proteinExistence type="predicted"/>
<dbReference type="Proteomes" id="UP000293719">
    <property type="component" value="Chromosome"/>
</dbReference>
<dbReference type="GeneID" id="90768014"/>
<dbReference type="PROSITE" id="PS51819">
    <property type="entry name" value="VOC"/>
    <property type="match status" value="1"/>
</dbReference>
<dbReference type="InterPro" id="IPR004360">
    <property type="entry name" value="Glyas_Fos-R_dOase_dom"/>
</dbReference>
<sequence>MAGQPTIVPYLSYEDGHAAIAFLRDAFGFDVIQAHDDDEGRLLHAEMCFGDGVVMIGTAKAGKGSPRIYVVVDDVEAHHARARDAGAEIVYPPERTDWGTWRYRCADPEGHEWSFGSYQPRTEAPSWA</sequence>
<feature type="domain" description="VOC" evidence="1">
    <location>
        <begin position="4"/>
        <end position="118"/>
    </location>
</feature>
<organism evidence="2 3">
    <name type="scientific">Roseitalea porphyridii</name>
    <dbReference type="NCBI Taxonomy" id="1852022"/>
    <lineage>
        <taxon>Bacteria</taxon>
        <taxon>Pseudomonadati</taxon>
        <taxon>Pseudomonadota</taxon>
        <taxon>Alphaproteobacteria</taxon>
        <taxon>Hyphomicrobiales</taxon>
        <taxon>Ahrensiaceae</taxon>
        <taxon>Roseitalea</taxon>
    </lineage>
</organism>
<dbReference type="AlphaFoldDB" id="A0A4P6V423"/>
<dbReference type="PANTHER" id="PTHR34109:SF1">
    <property type="entry name" value="VOC DOMAIN-CONTAINING PROTEIN"/>
    <property type="match status" value="1"/>
</dbReference>
<accession>A0A4P6V423</accession>